<dbReference type="AlphaFoldDB" id="E9DBX0"/>
<keyword evidence="2" id="KW-1185">Reference proteome</keyword>
<accession>E9DBX0</accession>
<protein>
    <submittedName>
        <fullName evidence="1">Uncharacterized protein</fullName>
    </submittedName>
</protein>
<evidence type="ECO:0000313" key="1">
    <source>
        <dbReference type="EMBL" id="EFW16272.1"/>
    </source>
</evidence>
<sequence length="159" mass="17675">MHPRRLGPPEVVVDRQRAMVSLPCLAVRIALPFDRLPVLRGKGRLNNPVCLFTCCKQRLSSSSTTRTGRNCFELDWLVLFCATANRVCARAASLHRPFSSSSLLLVFAHRRRQSMFQPKSASTSPGHPQCLSAALAPSNIPSSHFNTPTFVRHTSNQIH</sequence>
<dbReference type="EMBL" id="GL636498">
    <property type="protein sequence ID" value="EFW16272.1"/>
    <property type="molecule type" value="Genomic_DNA"/>
</dbReference>
<organism evidence="2">
    <name type="scientific">Coccidioides posadasii (strain RMSCC 757 / Silveira)</name>
    <name type="common">Valley fever fungus</name>
    <dbReference type="NCBI Taxonomy" id="443226"/>
    <lineage>
        <taxon>Eukaryota</taxon>
        <taxon>Fungi</taxon>
        <taxon>Dikarya</taxon>
        <taxon>Ascomycota</taxon>
        <taxon>Pezizomycotina</taxon>
        <taxon>Eurotiomycetes</taxon>
        <taxon>Eurotiomycetidae</taxon>
        <taxon>Onygenales</taxon>
        <taxon>Onygenaceae</taxon>
        <taxon>Coccidioides</taxon>
    </lineage>
</organism>
<reference evidence="2" key="1">
    <citation type="journal article" date="2010" name="Genome Res.">
        <title>Population genomic sequencing of Coccidioides fungi reveals recent hybridization and transposon control.</title>
        <authorList>
            <person name="Neafsey D.E."/>
            <person name="Barker B.M."/>
            <person name="Sharpton T.J."/>
            <person name="Stajich J.E."/>
            <person name="Park D.J."/>
            <person name="Whiston E."/>
            <person name="Hung C.-Y."/>
            <person name="McMahan C."/>
            <person name="White J."/>
            <person name="Sykes S."/>
            <person name="Heiman D."/>
            <person name="Young S."/>
            <person name="Zeng Q."/>
            <person name="Abouelleil A."/>
            <person name="Aftuck L."/>
            <person name="Bessette D."/>
            <person name="Brown A."/>
            <person name="FitzGerald M."/>
            <person name="Lui A."/>
            <person name="Macdonald J.P."/>
            <person name="Priest M."/>
            <person name="Orbach M.J."/>
            <person name="Galgiani J.N."/>
            <person name="Kirkland T.N."/>
            <person name="Cole G.T."/>
            <person name="Birren B.W."/>
            <person name="Henn M.R."/>
            <person name="Taylor J.W."/>
            <person name="Rounsley S.D."/>
        </authorList>
    </citation>
    <scope>NUCLEOTIDE SEQUENCE [LARGE SCALE GENOMIC DNA]</scope>
    <source>
        <strain evidence="2">RMSCC 757 / Silveira</strain>
    </source>
</reference>
<proteinExistence type="predicted"/>
<evidence type="ECO:0000313" key="2">
    <source>
        <dbReference type="Proteomes" id="UP000002497"/>
    </source>
</evidence>
<gene>
    <name evidence="1" type="ORF">CPSG_07322</name>
</gene>
<dbReference type="HOGENOM" id="CLU_1660582_0_0_1"/>
<reference evidence="2" key="2">
    <citation type="submission" date="2010-03" db="EMBL/GenBank/DDBJ databases">
        <title>The genome sequence of Coccidioides posadasii strain Silveira.</title>
        <authorList>
            <consortium name="The Broad Institute Genome Sequencing Center for Infectious Disease"/>
            <person name="Neafsey D."/>
            <person name="Orbach M."/>
            <person name="Henn M.R."/>
            <person name="Cole G.T."/>
            <person name="Galgiani J."/>
            <person name="Gardner M.J."/>
            <person name="Kirkland T.N."/>
            <person name="Taylor J.W."/>
            <person name="Young S.K."/>
            <person name="Zeng Q."/>
            <person name="Koehrsen M."/>
            <person name="Alvarado L."/>
            <person name="Berlin A."/>
            <person name="Borenstein D."/>
            <person name="Chapman S.B."/>
            <person name="Chen Z."/>
            <person name="Engels R."/>
            <person name="Freedman E."/>
            <person name="Gellesch M."/>
            <person name="Goldberg J."/>
            <person name="Griggs A."/>
            <person name="Gujja S."/>
            <person name="Heilman E."/>
            <person name="Heiman D."/>
            <person name="Howarth C."/>
            <person name="Jen D."/>
            <person name="Larson L."/>
            <person name="Mehta T."/>
            <person name="Neiman D."/>
            <person name="Park D."/>
            <person name="Pearson M."/>
            <person name="Richards J."/>
            <person name="Roberts A."/>
            <person name="Saif S."/>
            <person name="Shea T."/>
            <person name="Shenoy N."/>
            <person name="Sisk P."/>
            <person name="Stolte C."/>
            <person name="Sykes S."/>
            <person name="Walk T."/>
            <person name="White J."/>
            <person name="Yandava C."/>
            <person name="Haas B."/>
            <person name="Nusbaum C."/>
            <person name="Birren B."/>
        </authorList>
    </citation>
    <scope>NUCLEOTIDE SEQUENCE [LARGE SCALE GENOMIC DNA]</scope>
    <source>
        <strain evidence="2">RMSCC 757 / Silveira</strain>
    </source>
</reference>
<dbReference type="VEuPathDB" id="FungiDB:CPSG_07322"/>
<dbReference type="Proteomes" id="UP000002497">
    <property type="component" value="Unassembled WGS sequence"/>
</dbReference>
<name>E9DBX0_COCPS</name>